<proteinExistence type="predicted"/>
<feature type="region of interest" description="Disordered" evidence="1">
    <location>
        <begin position="1"/>
        <end position="21"/>
    </location>
</feature>
<dbReference type="EMBL" id="VSRR010074689">
    <property type="protein sequence ID" value="MPC87497.1"/>
    <property type="molecule type" value="Genomic_DNA"/>
</dbReference>
<accession>A0A5B7J1F0</accession>
<keyword evidence="3" id="KW-1185">Reference proteome</keyword>
<evidence type="ECO:0000256" key="1">
    <source>
        <dbReference type="SAM" id="MobiDB-lite"/>
    </source>
</evidence>
<dbReference type="Proteomes" id="UP000324222">
    <property type="component" value="Unassembled WGS sequence"/>
</dbReference>
<organism evidence="2 3">
    <name type="scientific">Portunus trituberculatus</name>
    <name type="common">Swimming crab</name>
    <name type="synonym">Neptunus trituberculatus</name>
    <dbReference type="NCBI Taxonomy" id="210409"/>
    <lineage>
        <taxon>Eukaryota</taxon>
        <taxon>Metazoa</taxon>
        <taxon>Ecdysozoa</taxon>
        <taxon>Arthropoda</taxon>
        <taxon>Crustacea</taxon>
        <taxon>Multicrustacea</taxon>
        <taxon>Malacostraca</taxon>
        <taxon>Eumalacostraca</taxon>
        <taxon>Eucarida</taxon>
        <taxon>Decapoda</taxon>
        <taxon>Pleocyemata</taxon>
        <taxon>Brachyura</taxon>
        <taxon>Eubrachyura</taxon>
        <taxon>Portunoidea</taxon>
        <taxon>Portunidae</taxon>
        <taxon>Portuninae</taxon>
        <taxon>Portunus</taxon>
    </lineage>
</organism>
<protein>
    <submittedName>
        <fullName evidence="2">Uncharacterized protein</fullName>
    </submittedName>
</protein>
<dbReference type="AlphaFoldDB" id="A0A5B7J1F0"/>
<evidence type="ECO:0000313" key="3">
    <source>
        <dbReference type="Proteomes" id="UP000324222"/>
    </source>
</evidence>
<gene>
    <name evidence="2" type="ORF">E2C01_082359</name>
</gene>
<name>A0A5B7J1F0_PORTR</name>
<evidence type="ECO:0000313" key="2">
    <source>
        <dbReference type="EMBL" id="MPC87497.1"/>
    </source>
</evidence>
<reference evidence="2 3" key="1">
    <citation type="submission" date="2019-05" db="EMBL/GenBank/DDBJ databases">
        <title>Another draft genome of Portunus trituberculatus and its Hox gene families provides insights of decapod evolution.</title>
        <authorList>
            <person name="Jeong J.-H."/>
            <person name="Song I."/>
            <person name="Kim S."/>
            <person name="Choi T."/>
            <person name="Kim D."/>
            <person name="Ryu S."/>
            <person name="Kim W."/>
        </authorList>
    </citation>
    <scope>NUCLEOTIDE SEQUENCE [LARGE SCALE GENOMIC DNA]</scope>
    <source>
        <tissue evidence="2">Muscle</tissue>
    </source>
</reference>
<sequence length="79" mass="8135">MTVVESSMWSPGEVEPAHTGLEPGWTTVFTRGITSTASSSLSVVGTVCSGGGDAVALWEDVFVPSADQLGKLGVLVLRL</sequence>
<comment type="caution">
    <text evidence="2">The sequence shown here is derived from an EMBL/GenBank/DDBJ whole genome shotgun (WGS) entry which is preliminary data.</text>
</comment>